<dbReference type="InterPro" id="IPR006293">
    <property type="entry name" value="DNA_helicase_ATP-dep_RecQ_bac"/>
</dbReference>
<dbReference type="Pfam" id="PF09382">
    <property type="entry name" value="RQC"/>
    <property type="match status" value="1"/>
</dbReference>
<keyword evidence="6" id="KW-0227">DNA damage</keyword>
<dbReference type="GO" id="GO:0003678">
    <property type="term" value="F:DNA helicase activity"/>
    <property type="evidence" value="ECO:0007669"/>
    <property type="project" value="UniProtKB-EC"/>
</dbReference>
<evidence type="ECO:0000256" key="8">
    <source>
        <dbReference type="ARBA" id="ARBA00022806"/>
    </source>
</evidence>
<evidence type="ECO:0000313" key="20">
    <source>
        <dbReference type="EMBL" id="MDQ0164918.1"/>
    </source>
</evidence>
<evidence type="ECO:0000256" key="9">
    <source>
        <dbReference type="ARBA" id="ARBA00022833"/>
    </source>
</evidence>
<name>A0ABT9VV97_9BACI</name>
<dbReference type="SUPFAM" id="SSF52540">
    <property type="entry name" value="P-loop containing nucleoside triphosphate hydrolases"/>
    <property type="match status" value="1"/>
</dbReference>
<dbReference type="EMBL" id="JAUSTY010000003">
    <property type="protein sequence ID" value="MDQ0164918.1"/>
    <property type="molecule type" value="Genomic_DNA"/>
</dbReference>
<evidence type="ECO:0000256" key="11">
    <source>
        <dbReference type="ARBA" id="ARBA00023125"/>
    </source>
</evidence>
<evidence type="ECO:0000256" key="3">
    <source>
        <dbReference type="ARBA" id="ARBA00005446"/>
    </source>
</evidence>
<dbReference type="Pfam" id="PF16124">
    <property type="entry name" value="RecQ_Zn_bind"/>
    <property type="match status" value="1"/>
</dbReference>
<evidence type="ECO:0000256" key="10">
    <source>
        <dbReference type="ARBA" id="ARBA00022840"/>
    </source>
</evidence>
<dbReference type="InterPro" id="IPR004589">
    <property type="entry name" value="DNA_helicase_ATP-dep_RecQ"/>
</dbReference>
<reference evidence="20 21" key="1">
    <citation type="submission" date="2023-07" db="EMBL/GenBank/DDBJ databases">
        <title>Genomic Encyclopedia of Type Strains, Phase IV (KMG-IV): sequencing the most valuable type-strain genomes for metagenomic binning, comparative biology and taxonomic classification.</title>
        <authorList>
            <person name="Goeker M."/>
        </authorList>
    </citation>
    <scope>NUCLEOTIDE SEQUENCE [LARGE SCALE GENOMIC DNA]</scope>
    <source>
        <strain evidence="20 21">DSM 12751</strain>
    </source>
</reference>
<dbReference type="PANTHER" id="PTHR13710">
    <property type="entry name" value="DNA HELICASE RECQ FAMILY MEMBER"/>
    <property type="match status" value="1"/>
</dbReference>
<dbReference type="EC" id="5.6.2.4" evidence="16"/>
<dbReference type="SUPFAM" id="SSF46785">
    <property type="entry name" value="Winged helix' DNA-binding domain"/>
    <property type="match status" value="1"/>
</dbReference>
<dbReference type="InterPro" id="IPR027417">
    <property type="entry name" value="P-loop_NTPase"/>
</dbReference>
<dbReference type="InterPro" id="IPR036388">
    <property type="entry name" value="WH-like_DNA-bd_sf"/>
</dbReference>
<dbReference type="Proteomes" id="UP001235840">
    <property type="component" value="Unassembled WGS sequence"/>
</dbReference>
<dbReference type="CDD" id="cd17920">
    <property type="entry name" value="DEXHc_RecQ"/>
    <property type="match status" value="1"/>
</dbReference>
<dbReference type="InterPro" id="IPR032284">
    <property type="entry name" value="RecQ_Zn-bd"/>
</dbReference>
<evidence type="ECO:0000259" key="17">
    <source>
        <dbReference type="PROSITE" id="PS50967"/>
    </source>
</evidence>
<comment type="similarity">
    <text evidence="3">Belongs to the helicase family. RecQ subfamily.</text>
</comment>
<feature type="domain" description="Helicase ATP-binding" evidence="18">
    <location>
        <begin position="30"/>
        <end position="199"/>
    </location>
</feature>
<dbReference type="SMART" id="SM00490">
    <property type="entry name" value="HELICc"/>
    <property type="match status" value="1"/>
</dbReference>
<evidence type="ECO:0000259" key="19">
    <source>
        <dbReference type="PROSITE" id="PS51194"/>
    </source>
</evidence>
<dbReference type="InterPro" id="IPR002121">
    <property type="entry name" value="HRDC_dom"/>
</dbReference>
<dbReference type="NCBIfam" id="TIGR01389">
    <property type="entry name" value="recQ"/>
    <property type="match status" value="1"/>
</dbReference>
<protein>
    <recommendedName>
        <fullName evidence="16">DNA helicase RecQ</fullName>
        <ecNumber evidence="16">5.6.2.4</ecNumber>
    </recommendedName>
</protein>
<keyword evidence="5" id="KW-0547">Nucleotide-binding</keyword>
<proteinExistence type="inferred from homology"/>
<evidence type="ECO:0000256" key="7">
    <source>
        <dbReference type="ARBA" id="ARBA00022801"/>
    </source>
</evidence>
<feature type="domain" description="HRDC" evidence="17">
    <location>
        <begin position="517"/>
        <end position="597"/>
    </location>
</feature>
<evidence type="ECO:0000256" key="14">
    <source>
        <dbReference type="ARBA" id="ARBA00023235"/>
    </source>
</evidence>
<evidence type="ECO:0000313" key="21">
    <source>
        <dbReference type="Proteomes" id="UP001235840"/>
    </source>
</evidence>
<dbReference type="PANTHER" id="PTHR13710:SF105">
    <property type="entry name" value="ATP-DEPENDENT DNA HELICASE Q1"/>
    <property type="match status" value="1"/>
</dbReference>
<evidence type="ECO:0000256" key="6">
    <source>
        <dbReference type="ARBA" id="ARBA00022763"/>
    </source>
</evidence>
<dbReference type="InterPro" id="IPR036390">
    <property type="entry name" value="WH_DNA-bd_sf"/>
</dbReference>
<dbReference type="SMART" id="SM00956">
    <property type="entry name" value="RQC"/>
    <property type="match status" value="1"/>
</dbReference>
<sequence length="602" mass="67968">MSIQMMKAAEQKLQQYFGYPTFRPGQAAIIERLFAQQDTLGIMPTGGGKSVCYQVPALLFSGLTIVISPLISLMKDQVDGLNEMGIKATFLNSTLTGEEVVDRMRGLRRGDFRLLYLAPERLEMDSFVRFLGELPLSLVAIDEAHCMSQWGHDFRPSYLSIRSWLQSLPQKPAVLALTATATVDVQQDLMQHLDIAGENTIVTGFGRSNLKLSVRKGIDKAKALEQFLQQRRNEAGIIYASTRKEVEHLYERLSRAGYGVGRYHGGLGEQERTEAQEAFLLDQKLVMVATNAFGMGIDKSNVRYVVHYNLPKNIEAYYQEAGRAGRDGLESECVLYFSPQDTRTQTYFIDQSELAEERKKAEFHKLQQMVTYCHTEQCLQQYILQYFGDQIGDACGQCSNCLDTGEAVDVTREAQMVLSCVKRMRERFGKAIVAQVLGGSSNQKVLEFGLTKLPTYGILKGMTLKDIGLFIDFLIAEQYLKPTDSAYPTLELTAKSVPILKGEEQVFRKIQVQVEQAEPLDDVFEALRECRRALAEENKLPPYMIFSDKTLREMSAYIPLSEEELLQIHGVGSQKLEKYAEPFLEVLETYREKKTITLKASV</sequence>
<dbReference type="Gene3D" id="1.10.10.10">
    <property type="entry name" value="Winged helix-like DNA-binding domain superfamily/Winged helix DNA-binding domain"/>
    <property type="match status" value="1"/>
</dbReference>
<keyword evidence="8 20" id="KW-0347">Helicase</keyword>
<evidence type="ECO:0000256" key="16">
    <source>
        <dbReference type="NCBIfam" id="TIGR01389"/>
    </source>
</evidence>
<organism evidence="20 21">
    <name type="scientific">Caldalkalibacillus horti</name>
    <dbReference type="NCBI Taxonomy" id="77523"/>
    <lineage>
        <taxon>Bacteria</taxon>
        <taxon>Bacillati</taxon>
        <taxon>Bacillota</taxon>
        <taxon>Bacilli</taxon>
        <taxon>Bacillales</taxon>
        <taxon>Bacillaceae</taxon>
        <taxon>Caldalkalibacillus</taxon>
    </lineage>
</organism>
<dbReference type="InterPro" id="IPR014001">
    <property type="entry name" value="Helicase_ATP-bd"/>
</dbReference>
<dbReference type="InterPro" id="IPR001650">
    <property type="entry name" value="Helicase_C-like"/>
</dbReference>
<keyword evidence="7 20" id="KW-0378">Hydrolase</keyword>
<keyword evidence="14" id="KW-0413">Isomerase</keyword>
<comment type="cofactor">
    <cofactor evidence="1">
        <name>Mg(2+)</name>
        <dbReference type="ChEBI" id="CHEBI:18420"/>
    </cofactor>
</comment>
<evidence type="ECO:0000259" key="18">
    <source>
        <dbReference type="PROSITE" id="PS51192"/>
    </source>
</evidence>
<evidence type="ECO:0000256" key="15">
    <source>
        <dbReference type="ARBA" id="ARBA00034617"/>
    </source>
</evidence>
<feature type="domain" description="Helicase C-terminal" evidence="19">
    <location>
        <begin position="223"/>
        <end position="371"/>
    </location>
</feature>
<dbReference type="SUPFAM" id="SSF47819">
    <property type="entry name" value="HRDC-like"/>
    <property type="match status" value="1"/>
</dbReference>
<evidence type="ECO:0000256" key="1">
    <source>
        <dbReference type="ARBA" id="ARBA00001946"/>
    </source>
</evidence>
<dbReference type="Gene3D" id="3.40.50.300">
    <property type="entry name" value="P-loop containing nucleotide triphosphate hydrolases"/>
    <property type="match status" value="2"/>
</dbReference>
<dbReference type="PROSITE" id="PS51192">
    <property type="entry name" value="HELICASE_ATP_BIND_1"/>
    <property type="match status" value="1"/>
</dbReference>
<dbReference type="InterPro" id="IPR011545">
    <property type="entry name" value="DEAD/DEAH_box_helicase_dom"/>
</dbReference>
<keyword evidence="13" id="KW-0234">DNA repair</keyword>
<evidence type="ECO:0000256" key="13">
    <source>
        <dbReference type="ARBA" id="ARBA00023204"/>
    </source>
</evidence>
<dbReference type="InterPro" id="IPR010997">
    <property type="entry name" value="HRDC-like_sf"/>
</dbReference>
<dbReference type="Pfam" id="PF00270">
    <property type="entry name" value="DEAD"/>
    <property type="match status" value="1"/>
</dbReference>
<comment type="cofactor">
    <cofactor evidence="2">
        <name>Zn(2+)</name>
        <dbReference type="ChEBI" id="CHEBI:29105"/>
    </cofactor>
</comment>
<evidence type="ECO:0000256" key="4">
    <source>
        <dbReference type="ARBA" id="ARBA00022723"/>
    </source>
</evidence>
<keyword evidence="9" id="KW-0862">Zinc</keyword>
<dbReference type="GO" id="GO:0016787">
    <property type="term" value="F:hydrolase activity"/>
    <property type="evidence" value="ECO:0007669"/>
    <property type="project" value="UniProtKB-KW"/>
</dbReference>
<accession>A0ABT9VV97</accession>
<dbReference type="NCBIfam" id="TIGR00614">
    <property type="entry name" value="recQ_fam"/>
    <property type="match status" value="1"/>
</dbReference>
<keyword evidence="21" id="KW-1185">Reference proteome</keyword>
<keyword evidence="4" id="KW-0479">Metal-binding</keyword>
<dbReference type="SMART" id="SM00341">
    <property type="entry name" value="HRDC"/>
    <property type="match status" value="1"/>
</dbReference>
<keyword evidence="10" id="KW-0067">ATP-binding</keyword>
<keyword evidence="12" id="KW-0233">DNA recombination</keyword>
<evidence type="ECO:0000256" key="2">
    <source>
        <dbReference type="ARBA" id="ARBA00001947"/>
    </source>
</evidence>
<dbReference type="Pfam" id="PF00570">
    <property type="entry name" value="HRDC"/>
    <property type="match status" value="1"/>
</dbReference>
<keyword evidence="11" id="KW-0238">DNA-binding</keyword>
<dbReference type="PROSITE" id="PS50967">
    <property type="entry name" value="HRDC"/>
    <property type="match status" value="1"/>
</dbReference>
<dbReference type="InterPro" id="IPR018982">
    <property type="entry name" value="RQC_domain"/>
</dbReference>
<gene>
    <name evidence="20" type="ORF">J2S11_000818</name>
</gene>
<evidence type="ECO:0000256" key="12">
    <source>
        <dbReference type="ARBA" id="ARBA00023172"/>
    </source>
</evidence>
<dbReference type="Gene3D" id="1.10.150.80">
    <property type="entry name" value="HRDC domain"/>
    <property type="match status" value="1"/>
</dbReference>
<dbReference type="SMART" id="SM00487">
    <property type="entry name" value="DEXDc"/>
    <property type="match status" value="1"/>
</dbReference>
<dbReference type="PROSITE" id="PS51194">
    <property type="entry name" value="HELICASE_CTER"/>
    <property type="match status" value="1"/>
</dbReference>
<dbReference type="InterPro" id="IPR044876">
    <property type="entry name" value="HRDC_dom_sf"/>
</dbReference>
<dbReference type="Pfam" id="PF00271">
    <property type="entry name" value="Helicase_C"/>
    <property type="match status" value="1"/>
</dbReference>
<evidence type="ECO:0000256" key="5">
    <source>
        <dbReference type="ARBA" id="ARBA00022741"/>
    </source>
</evidence>
<comment type="catalytic activity">
    <reaction evidence="15">
        <text>Couples ATP hydrolysis with the unwinding of duplex DNA by translocating in the 3'-5' direction.</text>
        <dbReference type="EC" id="5.6.2.4"/>
    </reaction>
</comment>
<comment type="caution">
    <text evidence="20">The sequence shown here is derived from an EMBL/GenBank/DDBJ whole genome shotgun (WGS) entry which is preliminary data.</text>
</comment>
<dbReference type="CDD" id="cd18794">
    <property type="entry name" value="SF2_C_RecQ"/>
    <property type="match status" value="1"/>
</dbReference>